<feature type="chain" id="PRO_5013164042" description="Ricin B lectin domain-containing protein" evidence="2">
    <location>
        <begin position="21"/>
        <end position="248"/>
    </location>
</feature>
<evidence type="ECO:0000256" key="2">
    <source>
        <dbReference type="SAM" id="SignalP"/>
    </source>
</evidence>
<dbReference type="EMBL" id="MCFF01000016">
    <property type="protein sequence ID" value="ORZ17511.1"/>
    <property type="molecule type" value="Genomic_DNA"/>
</dbReference>
<name>A0A1Y2GP94_9FUNG</name>
<organism evidence="3 4">
    <name type="scientific">Lobosporangium transversale</name>
    <dbReference type="NCBI Taxonomy" id="64571"/>
    <lineage>
        <taxon>Eukaryota</taxon>
        <taxon>Fungi</taxon>
        <taxon>Fungi incertae sedis</taxon>
        <taxon>Mucoromycota</taxon>
        <taxon>Mortierellomycotina</taxon>
        <taxon>Mortierellomycetes</taxon>
        <taxon>Mortierellales</taxon>
        <taxon>Mortierellaceae</taxon>
        <taxon>Lobosporangium</taxon>
    </lineage>
</organism>
<feature type="signal peptide" evidence="2">
    <location>
        <begin position="1"/>
        <end position="20"/>
    </location>
</feature>
<feature type="compositionally biased region" description="Acidic residues" evidence="1">
    <location>
        <begin position="199"/>
        <end position="236"/>
    </location>
</feature>
<keyword evidence="4" id="KW-1185">Reference proteome</keyword>
<evidence type="ECO:0008006" key="5">
    <source>
        <dbReference type="Google" id="ProtNLM"/>
    </source>
</evidence>
<evidence type="ECO:0000313" key="3">
    <source>
        <dbReference type="EMBL" id="ORZ17511.1"/>
    </source>
</evidence>
<reference evidence="3 4" key="1">
    <citation type="submission" date="2016-07" db="EMBL/GenBank/DDBJ databases">
        <title>Pervasive Adenine N6-methylation of Active Genes in Fungi.</title>
        <authorList>
            <consortium name="DOE Joint Genome Institute"/>
            <person name="Mondo S.J."/>
            <person name="Dannebaum R.O."/>
            <person name="Kuo R.C."/>
            <person name="Labutti K."/>
            <person name="Haridas S."/>
            <person name="Kuo A."/>
            <person name="Salamov A."/>
            <person name="Ahrendt S.R."/>
            <person name="Lipzen A."/>
            <person name="Sullivan W."/>
            <person name="Andreopoulos W.B."/>
            <person name="Clum A."/>
            <person name="Lindquist E."/>
            <person name="Daum C."/>
            <person name="Ramamoorthy G.K."/>
            <person name="Gryganskyi A."/>
            <person name="Culley D."/>
            <person name="Magnuson J.K."/>
            <person name="James T.Y."/>
            <person name="O'Malley M.A."/>
            <person name="Stajich J.E."/>
            <person name="Spatafora J.W."/>
            <person name="Visel A."/>
            <person name="Grigoriev I.V."/>
        </authorList>
    </citation>
    <scope>NUCLEOTIDE SEQUENCE [LARGE SCALE GENOMIC DNA]</scope>
    <source>
        <strain evidence="3 4">NRRL 3116</strain>
    </source>
</reference>
<gene>
    <name evidence="3" type="ORF">BCR41DRAFT_421737</name>
</gene>
<protein>
    <recommendedName>
        <fullName evidence="5">Ricin B lectin domain-containing protein</fullName>
    </recommendedName>
</protein>
<sequence length="248" mass="28566">MHQATVLLVAILAAISVAIAEPLLPNGYYRIFKGYYRLPARNRYFTAYPDARSGSVKIELNNEDKLQVWRLRNHSKDQVSLEVYDEDADESKYLSEGRSGALPSASLGVTKTRQKWFISRVGRGRYIRYKLTHPRKFRNQTLVVSESNTFEENDDKMNWVSFKYESQTNYTLAWRFARVYPDDDEDEEDKHNGDGDMNNGEDDMNNGEDDMNNGEDDMNNGEDDMNNGEDDMNNGDDDQHNGDGEDDK</sequence>
<comment type="caution">
    <text evidence="3">The sequence shown here is derived from an EMBL/GenBank/DDBJ whole genome shotgun (WGS) entry which is preliminary data.</text>
</comment>
<evidence type="ECO:0000256" key="1">
    <source>
        <dbReference type="SAM" id="MobiDB-lite"/>
    </source>
</evidence>
<accession>A0A1Y2GP94</accession>
<dbReference type="RefSeq" id="XP_021881898.1">
    <property type="nucleotide sequence ID" value="XM_022030071.1"/>
</dbReference>
<proteinExistence type="predicted"/>
<feature type="region of interest" description="Disordered" evidence="1">
    <location>
        <begin position="183"/>
        <end position="248"/>
    </location>
</feature>
<dbReference type="AlphaFoldDB" id="A0A1Y2GP94"/>
<dbReference type="OrthoDB" id="2422126at2759"/>
<evidence type="ECO:0000313" key="4">
    <source>
        <dbReference type="Proteomes" id="UP000193648"/>
    </source>
</evidence>
<dbReference type="Proteomes" id="UP000193648">
    <property type="component" value="Unassembled WGS sequence"/>
</dbReference>
<dbReference type="GeneID" id="33571914"/>
<feature type="compositionally biased region" description="Basic and acidic residues" evidence="1">
    <location>
        <begin position="237"/>
        <end position="248"/>
    </location>
</feature>
<dbReference type="InParanoid" id="A0A1Y2GP94"/>
<keyword evidence="2" id="KW-0732">Signal</keyword>